<accession>A0ABT1QYL5</accession>
<dbReference type="RefSeq" id="WP_255916572.1">
    <property type="nucleotide sequence ID" value="NZ_JANFQO010000029.1"/>
</dbReference>
<comment type="caution">
    <text evidence="1">The sequence shown here is derived from an EMBL/GenBank/DDBJ whole genome shotgun (WGS) entry which is preliminary data.</text>
</comment>
<dbReference type="Gene3D" id="1.25.40.10">
    <property type="entry name" value="Tetratricopeptide repeat domain"/>
    <property type="match status" value="1"/>
</dbReference>
<evidence type="ECO:0000313" key="1">
    <source>
        <dbReference type="EMBL" id="MCQ4167385.1"/>
    </source>
</evidence>
<evidence type="ECO:0008006" key="3">
    <source>
        <dbReference type="Google" id="ProtNLM"/>
    </source>
</evidence>
<protein>
    <recommendedName>
        <fullName evidence="3">Sel1 repeat-containing protein</fullName>
    </recommendedName>
</protein>
<sequence length="250" mass="27481">MQQRAVAVLRAQLWTAAPGVPRRIGRHCYIENRQGDPTEFSLAMQTSPWHFYDAEQRILTIEDIAALVRPGLKDPVKSVKLIGSWTGVAPDAGGRSLAQKLSQALDGFPVNGMDGFLWVRKDGSLRTTRQAFTLRTTSGAYRLKPGADVMAALTSGWLVAAHDHFAKTKDAEGLRRAAAGWDMFALCPERALATYETAATLGDTVAAYNAAILRLERHAKGDRKAARKWLEKAAQRGDAKARERLGLVWK</sequence>
<evidence type="ECO:0000313" key="2">
    <source>
        <dbReference type="Proteomes" id="UP001165498"/>
    </source>
</evidence>
<dbReference type="Proteomes" id="UP001165498">
    <property type="component" value="Unassembled WGS sequence"/>
</dbReference>
<organism evidence="1 2">
    <name type="scientific">Tahibacter harae</name>
    <dbReference type="NCBI Taxonomy" id="2963937"/>
    <lineage>
        <taxon>Bacteria</taxon>
        <taxon>Pseudomonadati</taxon>
        <taxon>Pseudomonadota</taxon>
        <taxon>Gammaproteobacteria</taxon>
        <taxon>Lysobacterales</taxon>
        <taxon>Rhodanobacteraceae</taxon>
        <taxon>Tahibacter</taxon>
    </lineage>
</organism>
<keyword evidence="2" id="KW-1185">Reference proteome</keyword>
<dbReference type="EMBL" id="JANFQO010000029">
    <property type="protein sequence ID" value="MCQ4167385.1"/>
    <property type="molecule type" value="Genomic_DNA"/>
</dbReference>
<name>A0ABT1QYL5_9GAMM</name>
<gene>
    <name evidence="1" type="ORF">NM961_21940</name>
</gene>
<dbReference type="InterPro" id="IPR011990">
    <property type="entry name" value="TPR-like_helical_dom_sf"/>
</dbReference>
<reference evidence="1" key="1">
    <citation type="submission" date="2022-07" db="EMBL/GenBank/DDBJ databases">
        <title>Tahibacter sp., a new gammaproteobacterium isolated from the silt sample collected at pig farm.</title>
        <authorList>
            <person name="Chen H."/>
        </authorList>
    </citation>
    <scope>NUCLEOTIDE SEQUENCE</scope>
    <source>
        <strain evidence="1">P2K</strain>
    </source>
</reference>
<proteinExistence type="predicted"/>
<dbReference type="SUPFAM" id="SSF81901">
    <property type="entry name" value="HCP-like"/>
    <property type="match status" value="1"/>
</dbReference>